<dbReference type="Proteomes" id="UP001597131">
    <property type="component" value="Unassembled WGS sequence"/>
</dbReference>
<reference evidence="3" key="1">
    <citation type="journal article" date="2019" name="Int. J. Syst. Evol. Microbiol.">
        <title>The Global Catalogue of Microorganisms (GCM) 10K type strain sequencing project: providing services to taxonomists for standard genome sequencing and annotation.</title>
        <authorList>
            <consortium name="The Broad Institute Genomics Platform"/>
            <consortium name="The Broad Institute Genome Sequencing Center for Infectious Disease"/>
            <person name="Wu L."/>
            <person name="Ma J."/>
        </authorList>
    </citation>
    <scope>NUCLEOTIDE SEQUENCE [LARGE SCALE GENOMIC DNA]</scope>
    <source>
        <strain evidence="3">CCUG 64793</strain>
    </source>
</reference>
<feature type="signal peptide" evidence="1">
    <location>
        <begin position="1"/>
        <end position="19"/>
    </location>
</feature>
<dbReference type="Pfam" id="PF11276">
    <property type="entry name" value="DUF3078"/>
    <property type="match status" value="1"/>
</dbReference>
<comment type="caution">
    <text evidence="2">The sequence shown here is derived from an EMBL/GenBank/DDBJ whole genome shotgun (WGS) entry which is preliminary data.</text>
</comment>
<dbReference type="InterPro" id="IPR021428">
    <property type="entry name" value="DUF3078"/>
</dbReference>
<dbReference type="RefSeq" id="WP_380742727.1">
    <property type="nucleotide sequence ID" value="NZ_JBHTLI010000001.1"/>
</dbReference>
<evidence type="ECO:0000313" key="3">
    <source>
        <dbReference type="Proteomes" id="UP001597131"/>
    </source>
</evidence>
<name>A0ABW3NQQ7_9FLAO</name>
<evidence type="ECO:0000256" key="1">
    <source>
        <dbReference type="SAM" id="SignalP"/>
    </source>
</evidence>
<keyword evidence="3" id="KW-1185">Reference proteome</keyword>
<sequence>MKIRLFALLFFLLSVNIYAAKSDFRSLKDSILTVVDSTSAAVVDTTSAATDSTAADTVVVYWTEKNAVGLNLSEVAFVNWNAGGNNSVSGLIHADFKRNFKRKLTNWKNGVNIRYGLNAQEGREVRKTEDELRLSSSFGYRRDSVSNWYYSAKFNFNTQFTNGYKYPETDKPISKFMAPGYMFLGIGSEYSAPSEELNVEELNVYVSPVTQKSTFVLDQRLANEGMFGVTPAEKDEEGNIVTEGENVRTEFGFLVTSGFSKQVFENVNLNNQLSLYSDYLNKFGNVDVDWQLNVDLKVNDFIKANVGSHLRYDDDVKYKEDTNGDGELETFGPKVQFKQMLGVGVVYEF</sequence>
<organism evidence="2 3">
    <name type="scientific">Salegentibacter chungangensis</name>
    <dbReference type="NCBI Taxonomy" id="1335724"/>
    <lineage>
        <taxon>Bacteria</taxon>
        <taxon>Pseudomonadati</taxon>
        <taxon>Bacteroidota</taxon>
        <taxon>Flavobacteriia</taxon>
        <taxon>Flavobacteriales</taxon>
        <taxon>Flavobacteriaceae</taxon>
        <taxon>Salegentibacter</taxon>
    </lineage>
</organism>
<accession>A0ABW3NQQ7</accession>
<protein>
    <submittedName>
        <fullName evidence="2">DUF3078 domain-containing protein</fullName>
    </submittedName>
</protein>
<keyword evidence="1" id="KW-0732">Signal</keyword>
<proteinExistence type="predicted"/>
<feature type="chain" id="PRO_5047344207" evidence="1">
    <location>
        <begin position="20"/>
        <end position="349"/>
    </location>
</feature>
<dbReference type="EMBL" id="JBHTLI010000001">
    <property type="protein sequence ID" value="MFD1094682.1"/>
    <property type="molecule type" value="Genomic_DNA"/>
</dbReference>
<evidence type="ECO:0000313" key="2">
    <source>
        <dbReference type="EMBL" id="MFD1094682.1"/>
    </source>
</evidence>
<gene>
    <name evidence="2" type="ORF">ACFQ3Q_02880</name>
</gene>